<dbReference type="RefSeq" id="WP_183980526.1">
    <property type="nucleotide sequence ID" value="NZ_JACHEB010000011.1"/>
</dbReference>
<gene>
    <name evidence="3" type="ORF">HDF14_004421</name>
</gene>
<dbReference type="SUPFAM" id="SSF82771">
    <property type="entry name" value="GIY-YIG endonuclease"/>
    <property type="match status" value="1"/>
</dbReference>
<keyword evidence="4" id="KW-1185">Reference proteome</keyword>
<protein>
    <submittedName>
        <fullName evidence="3">Endonuclease</fullName>
    </submittedName>
</protein>
<keyword evidence="3" id="KW-0540">Nuclease</keyword>
<evidence type="ECO:0000313" key="4">
    <source>
        <dbReference type="Proteomes" id="UP000535182"/>
    </source>
</evidence>
<dbReference type="CDD" id="cd10448">
    <property type="entry name" value="GIY-YIG_unchar_3"/>
    <property type="match status" value="1"/>
</dbReference>
<name>A0A9X0QI66_9BACT</name>
<sequence length="105" mass="12605">MAERIYYAYIVASRSLNFYVGMTGDLPVRMIQHREGRFEGHSKRFNCDRLVWFERFVFVKDAIAREKQIKGWTRAKKITLIKRENPTWIDLSEDWGKTVEFGREL</sequence>
<dbReference type="AlphaFoldDB" id="A0A9X0QI66"/>
<evidence type="ECO:0000259" key="2">
    <source>
        <dbReference type="PROSITE" id="PS50164"/>
    </source>
</evidence>
<dbReference type="Pfam" id="PF01541">
    <property type="entry name" value="GIY-YIG"/>
    <property type="match status" value="1"/>
</dbReference>
<keyword evidence="3" id="KW-0255">Endonuclease</keyword>
<comment type="caution">
    <text evidence="3">The sequence shown here is derived from an EMBL/GenBank/DDBJ whole genome shotgun (WGS) entry which is preliminary data.</text>
</comment>
<dbReference type="PROSITE" id="PS50164">
    <property type="entry name" value="GIY_YIG"/>
    <property type="match status" value="1"/>
</dbReference>
<organism evidence="3 4">
    <name type="scientific">Tunturiibacter gelidiferens</name>
    <dbReference type="NCBI Taxonomy" id="3069689"/>
    <lineage>
        <taxon>Bacteria</taxon>
        <taxon>Pseudomonadati</taxon>
        <taxon>Acidobacteriota</taxon>
        <taxon>Terriglobia</taxon>
        <taxon>Terriglobales</taxon>
        <taxon>Acidobacteriaceae</taxon>
        <taxon>Tunturiibacter</taxon>
    </lineage>
</organism>
<dbReference type="PANTHER" id="PTHR34477">
    <property type="entry name" value="UPF0213 PROTEIN YHBQ"/>
    <property type="match status" value="1"/>
</dbReference>
<dbReference type="GO" id="GO:0004519">
    <property type="term" value="F:endonuclease activity"/>
    <property type="evidence" value="ECO:0007669"/>
    <property type="project" value="UniProtKB-KW"/>
</dbReference>
<reference evidence="3 4" key="1">
    <citation type="submission" date="2020-08" db="EMBL/GenBank/DDBJ databases">
        <title>Genomic Encyclopedia of Type Strains, Phase IV (KMG-V): Genome sequencing to study the core and pangenomes of soil and plant-associated prokaryotes.</title>
        <authorList>
            <person name="Whitman W."/>
        </authorList>
    </citation>
    <scope>NUCLEOTIDE SEQUENCE [LARGE SCALE GENOMIC DNA]</scope>
    <source>
        <strain evidence="3 4">X5P2</strain>
    </source>
</reference>
<evidence type="ECO:0000313" key="3">
    <source>
        <dbReference type="EMBL" id="MBB5330785.1"/>
    </source>
</evidence>
<comment type="similarity">
    <text evidence="1">Belongs to the UPF0213 family.</text>
</comment>
<dbReference type="InterPro" id="IPR035901">
    <property type="entry name" value="GIY-YIG_endonuc_sf"/>
</dbReference>
<dbReference type="InterPro" id="IPR000305">
    <property type="entry name" value="GIY-YIG_endonuc"/>
</dbReference>
<proteinExistence type="inferred from homology"/>
<dbReference type="InterPro" id="IPR050190">
    <property type="entry name" value="UPF0213_domain"/>
</dbReference>
<dbReference type="PANTHER" id="PTHR34477:SF5">
    <property type="entry name" value="BSL5627 PROTEIN"/>
    <property type="match status" value="1"/>
</dbReference>
<keyword evidence="3" id="KW-0378">Hydrolase</keyword>
<evidence type="ECO:0000256" key="1">
    <source>
        <dbReference type="ARBA" id="ARBA00007435"/>
    </source>
</evidence>
<accession>A0A9X0QI66</accession>
<dbReference type="EMBL" id="JACHEB010000011">
    <property type="protein sequence ID" value="MBB5330785.1"/>
    <property type="molecule type" value="Genomic_DNA"/>
</dbReference>
<dbReference type="Proteomes" id="UP000535182">
    <property type="component" value="Unassembled WGS sequence"/>
</dbReference>
<dbReference type="Gene3D" id="3.40.1440.10">
    <property type="entry name" value="GIY-YIG endonuclease"/>
    <property type="match status" value="1"/>
</dbReference>
<feature type="domain" description="GIY-YIG" evidence="2">
    <location>
        <begin position="4"/>
        <end position="79"/>
    </location>
</feature>